<organism evidence="1 2">
    <name type="scientific">Capsella rubella</name>
    <dbReference type="NCBI Taxonomy" id="81985"/>
    <lineage>
        <taxon>Eukaryota</taxon>
        <taxon>Viridiplantae</taxon>
        <taxon>Streptophyta</taxon>
        <taxon>Embryophyta</taxon>
        <taxon>Tracheophyta</taxon>
        <taxon>Spermatophyta</taxon>
        <taxon>Magnoliopsida</taxon>
        <taxon>eudicotyledons</taxon>
        <taxon>Gunneridae</taxon>
        <taxon>Pentapetalae</taxon>
        <taxon>rosids</taxon>
        <taxon>malvids</taxon>
        <taxon>Brassicales</taxon>
        <taxon>Brassicaceae</taxon>
        <taxon>Camelineae</taxon>
        <taxon>Capsella</taxon>
    </lineage>
</organism>
<gene>
    <name evidence="1" type="ORF">CARUB_v10024359mg</name>
</gene>
<evidence type="ECO:0000313" key="2">
    <source>
        <dbReference type="Proteomes" id="UP000029121"/>
    </source>
</evidence>
<name>R0HVP9_9BRAS</name>
<proteinExistence type="predicted"/>
<dbReference type="Proteomes" id="UP000029121">
    <property type="component" value="Unassembled WGS sequence"/>
</dbReference>
<sequence>MRESTRILESIIAFGKAVLKREMMRNGFKNFFIRTRKKEVIFEKTLPENETISLVSSSSLTILIERETFAIICSCLPPHPTCLSLSLTHNILFFLSIVEWSGVCIKHANFYY</sequence>
<protein>
    <submittedName>
        <fullName evidence="1">Uncharacterized protein</fullName>
    </submittedName>
</protein>
<dbReference type="EMBL" id="KB870808">
    <property type="protein sequence ID" value="EOA28168.1"/>
    <property type="molecule type" value="Genomic_DNA"/>
</dbReference>
<keyword evidence="2" id="KW-1185">Reference proteome</keyword>
<dbReference type="AlphaFoldDB" id="R0HVP9"/>
<accession>R0HVP9</accession>
<reference evidence="2" key="1">
    <citation type="journal article" date="2013" name="Nat. Genet.">
        <title>The Capsella rubella genome and the genomic consequences of rapid mating system evolution.</title>
        <authorList>
            <person name="Slotte T."/>
            <person name="Hazzouri K.M."/>
            <person name="Agren J.A."/>
            <person name="Koenig D."/>
            <person name="Maumus F."/>
            <person name="Guo Y.L."/>
            <person name="Steige K."/>
            <person name="Platts A.E."/>
            <person name="Escobar J.S."/>
            <person name="Newman L.K."/>
            <person name="Wang W."/>
            <person name="Mandakova T."/>
            <person name="Vello E."/>
            <person name="Smith L.M."/>
            <person name="Henz S.R."/>
            <person name="Steffen J."/>
            <person name="Takuno S."/>
            <person name="Brandvain Y."/>
            <person name="Coop G."/>
            <person name="Andolfatto P."/>
            <person name="Hu T.T."/>
            <person name="Blanchette M."/>
            <person name="Clark R.M."/>
            <person name="Quesneville H."/>
            <person name="Nordborg M."/>
            <person name="Gaut B.S."/>
            <person name="Lysak M.A."/>
            <person name="Jenkins J."/>
            <person name="Grimwood J."/>
            <person name="Chapman J."/>
            <person name="Prochnik S."/>
            <person name="Shu S."/>
            <person name="Rokhsar D."/>
            <person name="Schmutz J."/>
            <person name="Weigel D."/>
            <person name="Wright S.I."/>
        </authorList>
    </citation>
    <scope>NUCLEOTIDE SEQUENCE [LARGE SCALE GENOMIC DNA]</scope>
    <source>
        <strain evidence="2">cv. Monte Gargano</strain>
    </source>
</reference>
<evidence type="ECO:0000313" key="1">
    <source>
        <dbReference type="EMBL" id="EOA28168.1"/>
    </source>
</evidence>